<proteinExistence type="predicted"/>
<keyword evidence="6" id="KW-0675">Receptor</keyword>
<keyword evidence="4 9" id="KW-1133">Transmembrane helix</keyword>
<evidence type="ECO:0000256" key="1">
    <source>
        <dbReference type="ARBA" id="ARBA00004479"/>
    </source>
</evidence>
<dbReference type="Pfam" id="PF08357">
    <property type="entry name" value="SEFIR"/>
    <property type="match status" value="1"/>
</dbReference>
<dbReference type="GO" id="GO:0016020">
    <property type="term" value="C:membrane"/>
    <property type="evidence" value="ECO:0007669"/>
    <property type="project" value="UniProtKB-SubCell"/>
</dbReference>
<dbReference type="InterPro" id="IPR013568">
    <property type="entry name" value="SEFIR_dom"/>
</dbReference>
<feature type="transmembrane region" description="Helical" evidence="9">
    <location>
        <begin position="6"/>
        <end position="26"/>
    </location>
</feature>
<dbReference type="Gene3D" id="3.40.50.11530">
    <property type="match status" value="1"/>
</dbReference>
<reference evidence="11" key="1">
    <citation type="submission" date="2014-12" db="EMBL/GenBank/DDBJ databases">
        <title>Insight into the proteome of Arion vulgaris.</title>
        <authorList>
            <person name="Aradska J."/>
            <person name="Bulat T."/>
            <person name="Smidak R."/>
            <person name="Sarate P."/>
            <person name="Gangsoo J."/>
            <person name="Sialana F."/>
            <person name="Bilban M."/>
            <person name="Lubec G."/>
        </authorList>
    </citation>
    <scope>NUCLEOTIDE SEQUENCE</scope>
    <source>
        <tissue evidence="11">Skin</tissue>
    </source>
</reference>
<dbReference type="PANTHER" id="PTHR15583">
    <property type="entry name" value="INTERLEUKIN-17 RECEPTOR"/>
    <property type="match status" value="1"/>
</dbReference>
<dbReference type="GO" id="GO:0030368">
    <property type="term" value="F:interleukin-17 receptor activity"/>
    <property type="evidence" value="ECO:0007669"/>
    <property type="project" value="InterPro"/>
</dbReference>
<sequence>KKLILALTVGITSVVVVVIIIIILVCRRKTKEPEKPPKTDPSNILDDDIDSAATFNSERKTVYIMSADDHDAHVELVDSFAAFLKKHCHCNVILPSECQSGAYAWFQYSLRKSDFIIFINSEGAKKLIEAHMEQKTYKNRDIEPEMDFFTFGLAHIMVSPTLREEPVILVSFHDNLEVDLHCQRYLQITETCRLPKCLPKLLRKIHSLTVERAKIFSSVLPLYIKNLDKLPEGAQMQSAARNVQIYEHNNPEWFMNKFGDFKAQKFIRLESSESKKSGDSGFAGDSVSQNFNPNSPTHDPNDDTSVAGHECKQQESNFSDKLSCFTVNEVHGKMNALESERGSEINSLIPPETISKIDFEHYSTLSTAFDEINRNNNNSHHYQRTEIDSDFENTIVPPANPSDIQVDSISSAFAAINVNSETSVLPANTNLWLSDENSNLDYNSVSI</sequence>
<evidence type="ECO:0000259" key="10">
    <source>
        <dbReference type="Pfam" id="PF08357"/>
    </source>
</evidence>
<evidence type="ECO:0000256" key="3">
    <source>
        <dbReference type="ARBA" id="ARBA00022729"/>
    </source>
</evidence>
<keyword evidence="7" id="KW-0325">Glycoprotein</keyword>
<evidence type="ECO:0000256" key="6">
    <source>
        <dbReference type="ARBA" id="ARBA00023170"/>
    </source>
</evidence>
<feature type="region of interest" description="Disordered" evidence="8">
    <location>
        <begin position="275"/>
        <end position="309"/>
    </location>
</feature>
<dbReference type="AlphaFoldDB" id="A0A0B7APP4"/>
<comment type="subcellular location">
    <subcellularLocation>
        <location evidence="1">Membrane</location>
        <topology evidence="1">Single-pass type I membrane protein</topology>
    </subcellularLocation>
</comment>
<keyword evidence="5 9" id="KW-0472">Membrane</keyword>
<organism evidence="11">
    <name type="scientific">Arion vulgaris</name>
    <dbReference type="NCBI Taxonomy" id="1028688"/>
    <lineage>
        <taxon>Eukaryota</taxon>
        <taxon>Metazoa</taxon>
        <taxon>Spiralia</taxon>
        <taxon>Lophotrochozoa</taxon>
        <taxon>Mollusca</taxon>
        <taxon>Gastropoda</taxon>
        <taxon>Heterobranchia</taxon>
        <taxon>Euthyneura</taxon>
        <taxon>Panpulmonata</taxon>
        <taxon>Eupulmonata</taxon>
        <taxon>Stylommatophora</taxon>
        <taxon>Helicina</taxon>
        <taxon>Arionoidea</taxon>
        <taxon>Arionidae</taxon>
        <taxon>Arion</taxon>
    </lineage>
</organism>
<keyword evidence="2 9" id="KW-0812">Transmembrane</keyword>
<name>A0A0B7APP4_9EUPU</name>
<dbReference type="InterPro" id="IPR039465">
    <property type="entry name" value="IL-17_rcpt-like"/>
</dbReference>
<evidence type="ECO:0000256" key="2">
    <source>
        <dbReference type="ARBA" id="ARBA00022692"/>
    </source>
</evidence>
<dbReference type="EMBL" id="HACG01036149">
    <property type="protein sequence ID" value="CEK83014.1"/>
    <property type="molecule type" value="Transcribed_RNA"/>
</dbReference>
<evidence type="ECO:0000256" key="9">
    <source>
        <dbReference type="SAM" id="Phobius"/>
    </source>
</evidence>
<evidence type="ECO:0000256" key="5">
    <source>
        <dbReference type="ARBA" id="ARBA00023136"/>
    </source>
</evidence>
<evidence type="ECO:0000256" key="8">
    <source>
        <dbReference type="SAM" id="MobiDB-lite"/>
    </source>
</evidence>
<evidence type="ECO:0000256" key="4">
    <source>
        <dbReference type="ARBA" id="ARBA00022989"/>
    </source>
</evidence>
<dbReference type="PANTHER" id="PTHR15583:SF7">
    <property type="entry name" value="INTERLEUKIN CYTOKINE RECEPTOR-RELATED PROTEIN 2"/>
    <property type="match status" value="1"/>
</dbReference>
<protein>
    <recommendedName>
        <fullName evidence="10">SEFIR domain-containing protein</fullName>
    </recommendedName>
</protein>
<evidence type="ECO:0000313" key="11">
    <source>
        <dbReference type="EMBL" id="CEK83014.1"/>
    </source>
</evidence>
<accession>A0A0B7APP4</accession>
<keyword evidence="3" id="KW-0732">Signal</keyword>
<gene>
    <name evidence="11" type="primary">ORF134724</name>
</gene>
<evidence type="ECO:0000256" key="7">
    <source>
        <dbReference type="ARBA" id="ARBA00023180"/>
    </source>
</evidence>
<feature type="non-terminal residue" evidence="11">
    <location>
        <position position="1"/>
    </location>
</feature>
<feature type="compositionally biased region" description="Polar residues" evidence="8">
    <location>
        <begin position="286"/>
        <end position="298"/>
    </location>
</feature>
<feature type="domain" description="SEFIR" evidence="10">
    <location>
        <begin position="61"/>
        <end position="203"/>
    </location>
</feature>